<name>A0A7J0EQN5_9ERIC</name>
<sequence>MLAKDVDFDNPVLILSSDRPMTSCTKARTVPFDLHHRTHPISLASSDSLLFSDVFQIDKSNLKFDRCSQSSIDRCLVRYHLLLSNLFVLRVSRSSIFPDFIGSVNFLRGLVKMGFKRPFDEELQELPLKHPKQVDCGNKLTSFAEIYPCYEPTQKDDIPVRDDGGMICKFKVDNEVEHDSRNVVSELADKESEITTRKEDAGSGATVCSSLAPDFFEFYFPRRSMAQFEDPYSSALNGSPRIHVPIGPNHQTEVPEWDPLAAEKYFSGSDHFADACGRKLMGDSIFLMPDPELSAESGVSTGDGREDCFCPDQGSVRCVRQHVREAWERIRETLGPEKFVQLGFCDMGEEVSQNWTEEEEQVFQVVVYSNPVSRGKNFWEHLSVVFPFRTKKEIVSYYFNVFMLRRRAVQNRSKFLDIDSDDDEWMGSDGGAFGVAQEDEETAIDTLVDQDVHVDHEYDSPDNDDDKNNASHEDENKGGSDDCDGGDGDAGNGGGITTENDVERSLWTKPQIGMPLKDCGSGFVVHHVGKNLRSDEEKSDAQNVSSIRFEFPRNTVDSFGSACRRAAMQEGVVVKSDRKDGLHGNDDGSTDYLGPGYLLEPGDAKLWDARYPMSPLKGFDLLPAGSIIEEIFGSWNQNGKSCDEKHIS</sequence>
<reference evidence="2 3" key="1">
    <citation type="submission" date="2019-07" db="EMBL/GenBank/DDBJ databases">
        <title>De Novo Assembly of kiwifruit Actinidia rufa.</title>
        <authorList>
            <person name="Sugita-Konishi S."/>
            <person name="Sato K."/>
            <person name="Mori E."/>
            <person name="Abe Y."/>
            <person name="Kisaki G."/>
            <person name="Hamano K."/>
            <person name="Suezawa K."/>
            <person name="Otani M."/>
            <person name="Fukuda T."/>
            <person name="Manabe T."/>
            <person name="Gomi K."/>
            <person name="Tabuchi M."/>
            <person name="Akimitsu K."/>
            <person name="Kataoka I."/>
        </authorList>
    </citation>
    <scope>NUCLEOTIDE SEQUENCE [LARGE SCALE GENOMIC DNA]</scope>
    <source>
        <strain evidence="3">cv. Fuchu</strain>
    </source>
</reference>
<comment type="caution">
    <text evidence="2">The sequence shown here is derived from an EMBL/GenBank/DDBJ whole genome shotgun (WGS) entry which is preliminary data.</text>
</comment>
<feature type="region of interest" description="Disordered" evidence="1">
    <location>
        <begin position="455"/>
        <end position="502"/>
    </location>
</feature>
<dbReference type="OrthoDB" id="1908944at2759"/>
<dbReference type="PANTHER" id="PTHR46872:SF5">
    <property type="entry name" value="MYB-LIKE DOMAIN-CONTAINING PROTEIN"/>
    <property type="match status" value="1"/>
</dbReference>
<protein>
    <submittedName>
        <fullName evidence="2">ELM2 domain-containing protein</fullName>
    </submittedName>
</protein>
<evidence type="ECO:0000313" key="3">
    <source>
        <dbReference type="Proteomes" id="UP000585474"/>
    </source>
</evidence>
<proteinExistence type="predicted"/>
<dbReference type="InterPro" id="IPR001005">
    <property type="entry name" value="SANT/Myb"/>
</dbReference>
<accession>A0A7J0EQN5</accession>
<evidence type="ECO:0000256" key="1">
    <source>
        <dbReference type="SAM" id="MobiDB-lite"/>
    </source>
</evidence>
<organism evidence="2 3">
    <name type="scientific">Actinidia rufa</name>
    <dbReference type="NCBI Taxonomy" id="165716"/>
    <lineage>
        <taxon>Eukaryota</taxon>
        <taxon>Viridiplantae</taxon>
        <taxon>Streptophyta</taxon>
        <taxon>Embryophyta</taxon>
        <taxon>Tracheophyta</taxon>
        <taxon>Spermatophyta</taxon>
        <taxon>Magnoliopsida</taxon>
        <taxon>eudicotyledons</taxon>
        <taxon>Gunneridae</taxon>
        <taxon>Pentapetalae</taxon>
        <taxon>asterids</taxon>
        <taxon>Ericales</taxon>
        <taxon>Actinidiaceae</taxon>
        <taxon>Actinidia</taxon>
    </lineage>
</organism>
<dbReference type="EMBL" id="BJWL01000006">
    <property type="protein sequence ID" value="GFY88506.1"/>
    <property type="molecule type" value="Genomic_DNA"/>
</dbReference>
<dbReference type="AlphaFoldDB" id="A0A7J0EQN5"/>
<dbReference type="PANTHER" id="PTHR46872">
    <property type="entry name" value="DNA BINDING PROTEIN"/>
    <property type="match status" value="1"/>
</dbReference>
<evidence type="ECO:0000313" key="2">
    <source>
        <dbReference type="EMBL" id="GFY88506.1"/>
    </source>
</evidence>
<gene>
    <name evidence="2" type="ORF">Acr_06g0004460</name>
</gene>
<dbReference type="CDD" id="cd00167">
    <property type="entry name" value="SANT"/>
    <property type="match status" value="1"/>
</dbReference>
<keyword evidence="3" id="KW-1185">Reference proteome</keyword>
<feature type="compositionally biased region" description="Basic and acidic residues" evidence="1">
    <location>
        <begin position="466"/>
        <end position="480"/>
    </location>
</feature>
<dbReference type="Proteomes" id="UP000585474">
    <property type="component" value="Unassembled WGS sequence"/>
</dbReference>